<keyword evidence="4" id="KW-0653">Protein transport</keyword>
<evidence type="ECO:0000313" key="11">
    <source>
        <dbReference type="Proteomes" id="UP000001568"/>
    </source>
</evidence>
<keyword evidence="5 8" id="KW-1133">Transmembrane helix</keyword>
<evidence type="ECO:0000256" key="8">
    <source>
        <dbReference type="SAM" id="Phobius"/>
    </source>
</evidence>
<dbReference type="STRING" id="436017.A4S391"/>
<name>A4S391_OSTLU</name>
<evidence type="ECO:0000256" key="6">
    <source>
        <dbReference type="ARBA" id="ARBA00023136"/>
    </source>
</evidence>
<dbReference type="SMART" id="SM00397">
    <property type="entry name" value="t_SNARE"/>
    <property type="match status" value="1"/>
</dbReference>
<dbReference type="GO" id="GO:0016020">
    <property type="term" value="C:membrane"/>
    <property type="evidence" value="ECO:0007669"/>
    <property type="project" value="UniProtKB-SubCell"/>
</dbReference>
<evidence type="ECO:0000256" key="5">
    <source>
        <dbReference type="ARBA" id="ARBA00022989"/>
    </source>
</evidence>
<dbReference type="Gene3D" id="1.20.5.110">
    <property type="match status" value="1"/>
</dbReference>
<keyword evidence="3 8" id="KW-0812">Transmembrane</keyword>
<keyword evidence="6 8" id="KW-0472">Membrane</keyword>
<dbReference type="GeneID" id="5004204"/>
<dbReference type="AlphaFoldDB" id="A4S391"/>
<dbReference type="OrthoDB" id="498939at2759"/>
<dbReference type="Gramene" id="ABO98169">
    <property type="protein sequence ID" value="ABO98169"/>
    <property type="gene ID" value="OSTLU_25974"/>
</dbReference>
<dbReference type="GO" id="GO:0012505">
    <property type="term" value="C:endomembrane system"/>
    <property type="evidence" value="ECO:0007669"/>
    <property type="project" value="UniProtKB-ARBA"/>
</dbReference>
<protein>
    <recommendedName>
        <fullName evidence="9">t-SNARE coiled-coil homology domain-containing protein</fullName>
    </recommendedName>
</protein>
<dbReference type="SUPFAM" id="SSF58038">
    <property type="entry name" value="SNARE fusion complex"/>
    <property type="match status" value="1"/>
</dbReference>
<dbReference type="RefSeq" id="XP_001419876.1">
    <property type="nucleotide sequence ID" value="XM_001419839.1"/>
</dbReference>
<dbReference type="InterPro" id="IPR000727">
    <property type="entry name" value="T_SNARE_dom"/>
</dbReference>
<evidence type="ECO:0000256" key="2">
    <source>
        <dbReference type="ARBA" id="ARBA00022448"/>
    </source>
</evidence>
<dbReference type="Proteomes" id="UP000001568">
    <property type="component" value="Chromosome 10"/>
</dbReference>
<dbReference type="EMBL" id="CP000590">
    <property type="protein sequence ID" value="ABO98169.1"/>
    <property type="molecule type" value="Genomic_DNA"/>
</dbReference>
<dbReference type="HOGENOM" id="CLU_1645992_0_0_1"/>
<dbReference type="PROSITE" id="PS50192">
    <property type="entry name" value="T_SNARE"/>
    <property type="match status" value="1"/>
</dbReference>
<dbReference type="GO" id="GO:0015031">
    <property type="term" value="P:protein transport"/>
    <property type="evidence" value="ECO:0007669"/>
    <property type="project" value="UniProtKB-KW"/>
</dbReference>
<gene>
    <name evidence="10" type="ORF">OSTLU_25974</name>
</gene>
<sequence length="179" mass="20315">MIARDRTVTATTSEVERRQDALRELQTRAEEAARLVAKGKKKTQQKKNNDDNDDGARRRDRASSSNYDEERAVRSPQEVLLLQREMLDEQDEALDDLSVAAERTKDISLAVNDELDLHAKLLDGLEDDVEDTRGRLHLASRAVKRMMRRGSNCRQYSIVALVLVVCVLMLCLIIKLQGP</sequence>
<dbReference type="GO" id="GO:0005737">
    <property type="term" value="C:cytoplasm"/>
    <property type="evidence" value="ECO:0007669"/>
    <property type="project" value="UniProtKB-ARBA"/>
</dbReference>
<proteinExistence type="predicted"/>
<feature type="domain" description="T-SNARE coiled-coil homology" evidence="9">
    <location>
        <begin position="84"/>
        <end position="146"/>
    </location>
</feature>
<dbReference type="CDD" id="cd15841">
    <property type="entry name" value="SNARE_Qc"/>
    <property type="match status" value="1"/>
</dbReference>
<reference evidence="10 11" key="1">
    <citation type="journal article" date="2007" name="Proc. Natl. Acad. Sci. U.S.A.">
        <title>The tiny eukaryote Ostreococcus provides genomic insights into the paradox of plankton speciation.</title>
        <authorList>
            <person name="Palenik B."/>
            <person name="Grimwood J."/>
            <person name="Aerts A."/>
            <person name="Rouze P."/>
            <person name="Salamov A."/>
            <person name="Putnam N."/>
            <person name="Dupont C."/>
            <person name="Jorgensen R."/>
            <person name="Derelle E."/>
            <person name="Rombauts S."/>
            <person name="Zhou K."/>
            <person name="Otillar R."/>
            <person name="Merchant S.S."/>
            <person name="Podell S."/>
            <person name="Gaasterland T."/>
            <person name="Napoli C."/>
            <person name="Gendler K."/>
            <person name="Manuell A."/>
            <person name="Tai V."/>
            <person name="Vallon O."/>
            <person name="Piganeau G."/>
            <person name="Jancek S."/>
            <person name="Heijde M."/>
            <person name="Jabbari K."/>
            <person name="Bowler C."/>
            <person name="Lohr M."/>
            <person name="Robbens S."/>
            <person name="Werner G."/>
            <person name="Dubchak I."/>
            <person name="Pazour G.J."/>
            <person name="Ren Q."/>
            <person name="Paulsen I."/>
            <person name="Delwiche C."/>
            <person name="Schmutz J."/>
            <person name="Rokhsar D."/>
            <person name="Van de Peer Y."/>
            <person name="Moreau H."/>
            <person name="Grigoriev I.V."/>
        </authorList>
    </citation>
    <scope>NUCLEOTIDE SEQUENCE [LARGE SCALE GENOMIC DNA]</scope>
    <source>
        <strain evidence="10 11">CCE9901</strain>
    </source>
</reference>
<evidence type="ECO:0000259" key="9">
    <source>
        <dbReference type="PROSITE" id="PS50192"/>
    </source>
</evidence>
<dbReference type="PANTHER" id="PTHR12791">
    <property type="entry name" value="GOLGI SNARE BET1-RELATED"/>
    <property type="match status" value="1"/>
</dbReference>
<evidence type="ECO:0000256" key="4">
    <source>
        <dbReference type="ARBA" id="ARBA00022927"/>
    </source>
</evidence>
<keyword evidence="2" id="KW-0813">Transport</keyword>
<feature type="transmembrane region" description="Helical" evidence="8">
    <location>
        <begin position="156"/>
        <end position="176"/>
    </location>
</feature>
<accession>A4S391</accession>
<evidence type="ECO:0000256" key="3">
    <source>
        <dbReference type="ARBA" id="ARBA00022692"/>
    </source>
</evidence>
<keyword evidence="11" id="KW-1185">Reference proteome</keyword>
<organism evidence="10 11">
    <name type="scientific">Ostreococcus lucimarinus (strain CCE9901)</name>
    <dbReference type="NCBI Taxonomy" id="436017"/>
    <lineage>
        <taxon>Eukaryota</taxon>
        <taxon>Viridiplantae</taxon>
        <taxon>Chlorophyta</taxon>
        <taxon>Mamiellophyceae</taxon>
        <taxon>Mamiellales</taxon>
        <taxon>Bathycoccaceae</taxon>
        <taxon>Ostreococcus</taxon>
    </lineage>
</organism>
<evidence type="ECO:0000256" key="1">
    <source>
        <dbReference type="ARBA" id="ARBA00004167"/>
    </source>
</evidence>
<dbReference type="OMA" id="DSTCYIA"/>
<evidence type="ECO:0000256" key="7">
    <source>
        <dbReference type="SAM" id="MobiDB-lite"/>
    </source>
</evidence>
<evidence type="ECO:0000313" key="10">
    <source>
        <dbReference type="EMBL" id="ABO98169.1"/>
    </source>
</evidence>
<dbReference type="KEGG" id="olu:OSTLU_25974"/>
<feature type="region of interest" description="Disordered" evidence="7">
    <location>
        <begin position="27"/>
        <end position="75"/>
    </location>
</feature>
<comment type="subcellular location">
    <subcellularLocation>
        <location evidence="1">Membrane</location>
        <topology evidence="1">Single-pass membrane protein</topology>
    </subcellularLocation>
</comment>
<feature type="compositionally biased region" description="Basic and acidic residues" evidence="7">
    <location>
        <begin position="47"/>
        <end position="57"/>
    </location>
</feature>